<keyword evidence="3 5" id="KW-1133">Transmembrane helix</keyword>
<evidence type="ECO:0000313" key="7">
    <source>
        <dbReference type="Proteomes" id="UP000037069"/>
    </source>
</evidence>
<dbReference type="PANTHER" id="PTHR13531">
    <property type="entry name" value="GEO07735P1-RELATED-RELATED"/>
    <property type="match status" value="1"/>
</dbReference>
<gene>
    <name evidence="6" type="ORF">FF38_08973</name>
</gene>
<dbReference type="OrthoDB" id="311720at2759"/>
<dbReference type="OMA" id="PENASMW"/>
<feature type="transmembrane region" description="Helical" evidence="5">
    <location>
        <begin position="86"/>
        <end position="105"/>
    </location>
</feature>
<name>A0A0L0C7B7_LUCCU</name>
<dbReference type="STRING" id="7375.A0A0L0C7B7"/>
<keyword evidence="2 5" id="KW-0812">Transmembrane</keyword>
<proteinExistence type="predicted"/>
<dbReference type="InterPro" id="IPR019184">
    <property type="entry name" value="Uncharacterised_TM-17"/>
</dbReference>
<feature type="transmembrane region" description="Helical" evidence="5">
    <location>
        <begin position="111"/>
        <end position="135"/>
    </location>
</feature>
<sequence length="185" mass="21455">MNNNIRELPYKPSLILQILMFCNVYLSIAWNVVYGFYILYNLSNLYDLHGICVIVAYIVGSLVEFYRLRMGYKGNLHSRPGDLCTFLILSPFVQLPVLLFLLLSAQNFSTLITSIALCSFVVMALEFVFGLAILWPKSEKPINLNLFCLRLFFKLTATLCFYHLNLNYQCDQDELSSWAEMFREL</sequence>
<dbReference type="Pfam" id="PF09799">
    <property type="entry name" value="Transmemb_17"/>
    <property type="match status" value="1"/>
</dbReference>
<dbReference type="PANTHER" id="PTHR13531:SF6">
    <property type="entry name" value="TMEM (HUMAN TRANSMEMBRANE PROTEIN) HOMOLOG"/>
    <property type="match status" value="1"/>
</dbReference>
<feature type="transmembrane region" description="Helical" evidence="5">
    <location>
        <begin position="46"/>
        <end position="66"/>
    </location>
</feature>
<keyword evidence="7" id="KW-1185">Reference proteome</keyword>
<dbReference type="GO" id="GO:1905515">
    <property type="term" value="P:non-motile cilium assembly"/>
    <property type="evidence" value="ECO:0007669"/>
    <property type="project" value="TreeGrafter"/>
</dbReference>
<reference evidence="6 7" key="1">
    <citation type="journal article" date="2015" name="Nat. Commun.">
        <title>Lucilia cuprina genome unlocks parasitic fly biology to underpin future interventions.</title>
        <authorList>
            <person name="Anstead C.A."/>
            <person name="Korhonen P.K."/>
            <person name="Young N.D."/>
            <person name="Hall R.S."/>
            <person name="Jex A.R."/>
            <person name="Murali S.C."/>
            <person name="Hughes D.S."/>
            <person name="Lee S.F."/>
            <person name="Perry T."/>
            <person name="Stroehlein A.J."/>
            <person name="Ansell B.R."/>
            <person name="Breugelmans B."/>
            <person name="Hofmann A."/>
            <person name="Qu J."/>
            <person name="Dugan S."/>
            <person name="Lee S.L."/>
            <person name="Chao H."/>
            <person name="Dinh H."/>
            <person name="Han Y."/>
            <person name="Doddapaneni H.V."/>
            <person name="Worley K.C."/>
            <person name="Muzny D.M."/>
            <person name="Ioannidis P."/>
            <person name="Waterhouse R.M."/>
            <person name="Zdobnov E.M."/>
            <person name="James P.J."/>
            <person name="Bagnall N.H."/>
            <person name="Kotze A.C."/>
            <person name="Gibbs R.A."/>
            <person name="Richards S."/>
            <person name="Batterham P."/>
            <person name="Gasser R.B."/>
        </authorList>
    </citation>
    <scope>NUCLEOTIDE SEQUENCE [LARGE SCALE GENOMIC DNA]</scope>
    <source>
        <strain evidence="6 7">LS</strain>
        <tissue evidence="6">Full body</tissue>
    </source>
</reference>
<evidence type="ECO:0000256" key="2">
    <source>
        <dbReference type="ARBA" id="ARBA00022692"/>
    </source>
</evidence>
<accession>A0A0L0C7B7</accession>
<evidence type="ECO:0000256" key="1">
    <source>
        <dbReference type="ARBA" id="ARBA00004141"/>
    </source>
</evidence>
<organism evidence="6 7">
    <name type="scientific">Lucilia cuprina</name>
    <name type="common">Green bottle fly</name>
    <name type="synonym">Australian sheep blowfly</name>
    <dbReference type="NCBI Taxonomy" id="7375"/>
    <lineage>
        <taxon>Eukaryota</taxon>
        <taxon>Metazoa</taxon>
        <taxon>Ecdysozoa</taxon>
        <taxon>Arthropoda</taxon>
        <taxon>Hexapoda</taxon>
        <taxon>Insecta</taxon>
        <taxon>Pterygota</taxon>
        <taxon>Neoptera</taxon>
        <taxon>Endopterygota</taxon>
        <taxon>Diptera</taxon>
        <taxon>Brachycera</taxon>
        <taxon>Muscomorpha</taxon>
        <taxon>Oestroidea</taxon>
        <taxon>Calliphoridae</taxon>
        <taxon>Luciliinae</taxon>
        <taxon>Lucilia</taxon>
    </lineage>
</organism>
<evidence type="ECO:0000313" key="6">
    <source>
        <dbReference type="EMBL" id="KNC27324.1"/>
    </source>
</evidence>
<evidence type="ECO:0000256" key="3">
    <source>
        <dbReference type="ARBA" id="ARBA00022989"/>
    </source>
</evidence>
<dbReference type="GO" id="GO:0016020">
    <property type="term" value="C:membrane"/>
    <property type="evidence" value="ECO:0007669"/>
    <property type="project" value="UniProtKB-SubCell"/>
</dbReference>
<dbReference type="AlphaFoldDB" id="A0A0L0C7B7"/>
<dbReference type="GO" id="GO:0035869">
    <property type="term" value="C:ciliary transition zone"/>
    <property type="evidence" value="ECO:0007669"/>
    <property type="project" value="TreeGrafter"/>
</dbReference>
<evidence type="ECO:0000256" key="4">
    <source>
        <dbReference type="ARBA" id="ARBA00023136"/>
    </source>
</evidence>
<feature type="transmembrane region" description="Helical" evidence="5">
    <location>
        <begin position="14"/>
        <end position="40"/>
    </location>
</feature>
<dbReference type="Proteomes" id="UP000037069">
    <property type="component" value="Unassembled WGS sequence"/>
</dbReference>
<protein>
    <submittedName>
        <fullName evidence="6">Uncharacterized protein</fullName>
    </submittedName>
</protein>
<comment type="caution">
    <text evidence="6">The sequence shown here is derived from an EMBL/GenBank/DDBJ whole genome shotgun (WGS) entry which is preliminary data.</text>
</comment>
<dbReference type="EMBL" id="JRES01000911">
    <property type="protein sequence ID" value="KNC27324.1"/>
    <property type="molecule type" value="Genomic_DNA"/>
</dbReference>
<feature type="transmembrane region" description="Helical" evidence="5">
    <location>
        <begin position="147"/>
        <end position="164"/>
    </location>
</feature>
<evidence type="ECO:0000256" key="5">
    <source>
        <dbReference type="SAM" id="Phobius"/>
    </source>
</evidence>
<keyword evidence="4 5" id="KW-0472">Membrane</keyword>
<comment type="subcellular location">
    <subcellularLocation>
        <location evidence="1">Membrane</location>
        <topology evidence="1">Multi-pass membrane protein</topology>
    </subcellularLocation>
</comment>